<proteinExistence type="predicted"/>
<comment type="caution">
    <text evidence="3">The sequence shown here is derived from an EMBL/GenBank/DDBJ whole genome shotgun (WGS) entry which is preliminary data.</text>
</comment>
<dbReference type="GeneID" id="64704961"/>
<feature type="coiled-coil region" evidence="1">
    <location>
        <begin position="631"/>
        <end position="662"/>
    </location>
</feature>
<keyword evidence="1" id="KW-0175">Coiled coil</keyword>
<dbReference type="Proteomes" id="UP000823399">
    <property type="component" value="Unassembled WGS sequence"/>
</dbReference>
<sequence length="1097" mass="119628">MSQSPSPSSQTDTMVSIRLDGLIGILQGLCLDDRTAISAALQAGTSPNVTEGPVASLTAPLGSEDPTSAPDDSPAIVAAPPAPAPAPAIGHEHEPIIILALNDGDSSDDEDAANAATSLADNSTLQYHNGTYFNVPIEVTAPLYYITRGRYIGVFSGWDATGPKVLGVSRAIYHKAESLELGIGIMKRAIERGEVAQLAGLSQSQRLKIVLWSDHLRTSSQVLHSPIKKVWFKQIGSLNAPCVMVRPSSARVLHWQIKDSLFWSKQIMVCPTIHKTHQDRVQAARDKRRQHYLKCREAILAKRCQVRKEKKLCPVNNPLDDEDEPMSETLQDCIAVVRYAKDDFMAHIKSPRQFFDLLMGEYSKTMPDPDLDPTGRGDKSIFEHAIENFENFIDRANGGLDGILQMCGICDEWRAADAVCKFMREMVGMVEDILLRLAEGGDSELAVAFMEEHLTRCDKSVKMAPCSWLSEEQQTFVLTYHESFLECKKKGNYNSFWPPFFEKWEECWPITLEGSLEPLDENARLEQMAKARDALQTCLMVKLRNDFGNSKIGRRANAAGNTIVSKLIGDITIKSGKKKSRPLNATEVYAKKYYSSCVQPAVKEELDAMKNAVDAPEAKKRAIQVVRKQLASCWENESAQVKEEVTKLAQEMKEKREKEKEAIPDKKEVPKELVICRLTEILSTFFTELHNLTGWTFSVLLAGPDPANAGKLDVSSLHIGTTLAGNRFNQAYPKFEESIMVPYFEFASRAFPDAALLLSKGTTTPDQNDTSLPDTQALPAHNSHNSVTADISDTQALPAHNSHNSVTADISLATISSASSSTPDTSLATVSPDTSLATVSPDTSLTTDTSFMVSVPSRLQSTYNFFQFDPPDLQDDDVDLDFNSTILLMPPNYKPPSLLPPSSPMEFSSTSSGMDWFASSRLSPLTSTSRLGDLNPAGPLGHDSDNALTTLQSQASPPRLHHISSVLTKTATANSYASAPNNNPFAPMATSTLAHSPTSVEIPSVQPSSVVPEPPTMEPIMATPSPPATVGGVLPATTKAAKRKSTKSNETVSAKRQKREGAVVLPTENSQPIEGGRGKRQRFQSSQAAAANAIGTT</sequence>
<reference evidence="3" key="1">
    <citation type="journal article" date="2020" name="New Phytol.">
        <title>Comparative genomics reveals dynamic genome evolution in host specialist ectomycorrhizal fungi.</title>
        <authorList>
            <person name="Lofgren L.A."/>
            <person name="Nguyen N.H."/>
            <person name="Vilgalys R."/>
            <person name="Ruytinx J."/>
            <person name="Liao H.L."/>
            <person name="Branco S."/>
            <person name="Kuo A."/>
            <person name="LaButti K."/>
            <person name="Lipzen A."/>
            <person name="Andreopoulos W."/>
            <person name="Pangilinan J."/>
            <person name="Riley R."/>
            <person name="Hundley H."/>
            <person name="Na H."/>
            <person name="Barry K."/>
            <person name="Grigoriev I.V."/>
            <person name="Stajich J.E."/>
            <person name="Kennedy P.G."/>
        </authorList>
    </citation>
    <scope>NUCLEOTIDE SEQUENCE</scope>
    <source>
        <strain evidence="3">FC423</strain>
    </source>
</reference>
<feature type="region of interest" description="Disordered" evidence="2">
    <location>
        <begin position="819"/>
        <end position="842"/>
    </location>
</feature>
<feature type="compositionally biased region" description="Low complexity" evidence="2">
    <location>
        <begin position="1088"/>
        <end position="1097"/>
    </location>
</feature>
<dbReference type="OrthoDB" id="2677857at2759"/>
<evidence type="ECO:0000256" key="2">
    <source>
        <dbReference type="SAM" id="MobiDB-lite"/>
    </source>
</evidence>
<organism evidence="3 4">
    <name type="scientific">Suillus discolor</name>
    <dbReference type="NCBI Taxonomy" id="1912936"/>
    <lineage>
        <taxon>Eukaryota</taxon>
        <taxon>Fungi</taxon>
        <taxon>Dikarya</taxon>
        <taxon>Basidiomycota</taxon>
        <taxon>Agaricomycotina</taxon>
        <taxon>Agaricomycetes</taxon>
        <taxon>Agaricomycetidae</taxon>
        <taxon>Boletales</taxon>
        <taxon>Suillineae</taxon>
        <taxon>Suillaceae</taxon>
        <taxon>Suillus</taxon>
    </lineage>
</organism>
<accession>A0A9P7ERH7</accession>
<dbReference type="EMBL" id="JABBWM010000156">
    <property type="protein sequence ID" value="KAG2085938.1"/>
    <property type="molecule type" value="Genomic_DNA"/>
</dbReference>
<protein>
    <submittedName>
        <fullName evidence="3">Uncharacterized protein</fullName>
    </submittedName>
</protein>
<keyword evidence="4" id="KW-1185">Reference proteome</keyword>
<dbReference type="RefSeq" id="XP_041284792.1">
    <property type="nucleotide sequence ID" value="XM_041442702.1"/>
</dbReference>
<feature type="region of interest" description="Disordered" evidence="2">
    <location>
        <begin position="928"/>
        <end position="948"/>
    </location>
</feature>
<dbReference type="AlphaFoldDB" id="A0A9P7ERH7"/>
<name>A0A9P7ERH7_9AGAM</name>
<evidence type="ECO:0000313" key="3">
    <source>
        <dbReference type="EMBL" id="KAG2085938.1"/>
    </source>
</evidence>
<feature type="region of interest" description="Disordered" evidence="2">
    <location>
        <begin position="1041"/>
        <end position="1097"/>
    </location>
</feature>
<feature type="compositionally biased region" description="Polar residues" evidence="2">
    <location>
        <begin position="762"/>
        <end position="774"/>
    </location>
</feature>
<feature type="region of interest" description="Disordered" evidence="2">
    <location>
        <begin position="762"/>
        <end position="782"/>
    </location>
</feature>
<feature type="compositionally biased region" description="Polar residues" evidence="2">
    <location>
        <begin position="831"/>
        <end position="842"/>
    </location>
</feature>
<evidence type="ECO:0000313" key="4">
    <source>
        <dbReference type="Proteomes" id="UP000823399"/>
    </source>
</evidence>
<gene>
    <name evidence="3" type="ORF">F5147DRAFT_781825</name>
</gene>
<evidence type="ECO:0000256" key="1">
    <source>
        <dbReference type="SAM" id="Coils"/>
    </source>
</evidence>
<feature type="region of interest" description="Disordered" evidence="2">
    <location>
        <begin position="45"/>
        <end position="76"/>
    </location>
</feature>
<feature type="compositionally biased region" description="Low complexity" evidence="2">
    <location>
        <begin position="819"/>
        <end position="829"/>
    </location>
</feature>